<dbReference type="InterPro" id="IPR043839">
    <property type="entry name" value="PafC_HTH"/>
</dbReference>
<dbReference type="Proteomes" id="UP001359781">
    <property type="component" value="Unassembled WGS sequence"/>
</dbReference>
<dbReference type="Pfam" id="PF19187">
    <property type="entry name" value="HTH_PafC"/>
    <property type="match status" value="1"/>
</dbReference>
<reference evidence="3 4" key="1">
    <citation type="submission" date="2024-02" db="EMBL/GenBank/DDBJ databases">
        <title>Whole genome sequencing and characterization of Corynebacterium isolated from the ocular surface of dry eye disease sufferers.</title>
        <authorList>
            <person name="Naqvi M."/>
        </authorList>
    </citation>
    <scope>NUCLEOTIDE SEQUENCE [LARGE SCALE GENOMIC DNA]</scope>
    <source>
        <strain evidence="3 4">PCRF</strain>
    </source>
</reference>
<evidence type="ECO:0000259" key="1">
    <source>
        <dbReference type="Pfam" id="PF13280"/>
    </source>
</evidence>
<feature type="domain" description="WYL" evidence="1">
    <location>
        <begin position="143"/>
        <end position="206"/>
    </location>
</feature>
<protein>
    <submittedName>
        <fullName evidence="3">WYL domain-containing protein</fullName>
    </submittedName>
</protein>
<dbReference type="Pfam" id="PF13280">
    <property type="entry name" value="WYL"/>
    <property type="match status" value="1"/>
</dbReference>
<organism evidence="3 4">
    <name type="scientific">Corynebacterium mastitidis</name>
    <dbReference type="NCBI Taxonomy" id="161890"/>
    <lineage>
        <taxon>Bacteria</taxon>
        <taxon>Bacillati</taxon>
        <taxon>Actinomycetota</taxon>
        <taxon>Actinomycetes</taxon>
        <taxon>Mycobacteriales</taxon>
        <taxon>Corynebacteriaceae</taxon>
        <taxon>Corynebacterium</taxon>
    </lineage>
</organism>
<sequence length="309" mass="34105">MKNLGRVEEVARVLNLIPYFERHPGRSVFEAARDLGRSPQEIMADLNRLFCCGLPGLMPDGLVDMVHSYTSVRITNNQGLDRPLRLSAAEASVLLMMLESLENQPGLLDTASVRSAAAKLRAITGPSAIFDSAPQQRHSEVGERVREALAAGRRLRFFYASASSDTERLREVSPLRVFTDSGHQYLSAWEGGHRTFRLDRMHAAEVLDIPAEAISGVPEDSFGLTHQAALRVRRDAAWLADYYPMTLGEPEAEWIPGTMPYGSEEWLTRFALGNADRLQITSPARVSSQVSARASQALAAYDGSVTHVR</sequence>
<proteinExistence type="predicted"/>
<accession>A0ABU8P0T2</accession>
<dbReference type="InterPro" id="IPR026881">
    <property type="entry name" value="WYL_dom"/>
</dbReference>
<name>A0ABU8P0T2_9CORY</name>
<evidence type="ECO:0000259" key="2">
    <source>
        <dbReference type="Pfam" id="PF19187"/>
    </source>
</evidence>
<dbReference type="PANTHER" id="PTHR34580:SF1">
    <property type="entry name" value="PROTEIN PAFC"/>
    <property type="match status" value="1"/>
</dbReference>
<dbReference type="InterPro" id="IPR028349">
    <property type="entry name" value="PafC-like"/>
</dbReference>
<dbReference type="EMBL" id="JBAHVJ010000006">
    <property type="protein sequence ID" value="MEJ4100101.1"/>
    <property type="molecule type" value="Genomic_DNA"/>
</dbReference>
<dbReference type="PANTHER" id="PTHR34580">
    <property type="match status" value="1"/>
</dbReference>
<dbReference type="PROSITE" id="PS52050">
    <property type="entry name" value="WYL"/>
    <property type="match status" value="1"/>
</dbReference>
<feature type="domain" description="PafC HTH" evidence="2">
    <location>
        <begin position="8"/>
        <end position="122"/>
    </location>
</feature>
<dbReference type="PIRSF" id="PIRSF016838">
    <property type="entry name" value="PafC"/>
    <property type="match status" value="1"/>
</dbReference>
<keyword evidence="4" id="KW-1185">Reference proteome</keyword>
<gene>
    <name evidence="3" type="ORF">V5S96_06995</name>
</gene>
<dbReference type="InterPro" id="IPR051534">
    <property type="entry name" value="CBASS_pafABC_assoc_protein"/>
</dbReference>
<evidence type="ECO:0000313" key="4">
    <source>
        <dbReference type="Proteomes" id="UP001359781"/>
    </source>
</evidence>
<evidence type="ECO:0000313" key="3">
    <source>
        <dbReference type="EMBL" id="MEJ4100101.1"/>
    </source>
</evidence>
<dbReference type="RefSeq" id="WP_337890289.1">
    <property type="nucleotide sequence ID" value="NZ_JBAHVI010000006.1"/>
</dbReference>
<comment type="caution">
    <text evidence="3">The sequence shown here is derived from an EMBL/GenBank/DDBJ whole genome shotgun (WGS) entry which is preliminary data.</text>
</comment>